<evidence type="ECO:0000313" key="3">
    <source>
        <dbReference type="EMBL" id="OQV24602.1"/>
    </source>
</evidence>
<keyword evidence="4" id="KW-1185">Reference proteome</keyword>
<feature type="region of interest" description="Disordered" evidence="1">
    <location>
        <begin position="447"/>
        <end position="469"/>
    </location>
</feature>
<evidence type="ECO:0000313" key="4">
    <source>
        <dbReference type="Proteomes" id="UP000192578"/>
    </source>
</evidence>
<dbReference type="Proteomes" id="UP000192578">
    <property type="component" value="Unassembled WGS sequence"/>
</dbReference>
<organism evidence="3 4">
    <name type="scientific">Hypsibius exemplaris</name>
    <name type="common">Freshwater tardigrade</name>
    <dbReference type="NCBI Taxonomy" id="2072580"/>
    <lineage>
        <taxon>Eukaryota</taxon>
        <taxon>Metazoa</taxon>
        <taxon>Ecdysozoa</taxon>
        <taxon>Tardigrada</taxon>
        <taxon>Eutardigrada</taxon>
        <taxon>Parachela</taxon>
        <taxon>Hypsibioidea</taxon>
        <taxon>Hypsibiidae</taxon>
        <taxon>Hypsibius</taxon>
    </lineage>
</organism>
<proteinExistence type="predicted"/>
<evidence type="ECO:0000256" key="2">
    <source>
        <dbReference type="SAM" id="SignalP"/>
    </source>
</evidence>
<dbReference type="AlphaFoldDB" id="A0A1W0XBB5"/>
<feature type="compositionally biased region" description="Basic residues" evidence="1">
    <location>
        <begin position="457"/>
        <end position="469"/>
    </location>
</feature>
<dbReference type="EMBL" id="MTYJ01000006">
    <property type="protein sequence ID" value="OQV24602.1"/>
    <property type="molecule type" value="Genomic_DNA"/>
</dbReference>
<feature type="signal peptide" evidence="2">
    <location>
        <begin position="1"/>
        <end position="24"/>
    </location>
</feature>
<evidence type="ECO:0000256" key="1">
    <source>
        <dbReference type="SAM" id="MobiDB-lite"/>
    </source>
</evidence>
<keyword evidence="2" id="KW-0732">Signal</keyword>
<dbReference type="OrthoDB" id="10532012at2759"/>
<feature type="chain" id="PRO_5010739019" evidence="2">
    <location>
        <begin position="25"/>
        <end position="469"/>
    </location>
</feature>
<accession>A0A1W0XBB5</accession>
<sequence>MLWNVTLPLLFFLISSSHSGKATAKRGSRQDSGKLVATLCHYYSDGAMGCKECFEVARTHRSNHNSTLLPPCKSVQGIKRRNWTLDDGIIINAVIDSNATKRLTIASCAFYANKTFTCVATRPQCENLTQSECANSTSWSSRFEGSITEGFRCLGPHGSKSATTTRVTAFKFSSSPNTTPLPVGSSAATSTNTATTTFPAKRLTTANTATTSVSPGTSVGPNHHHPAVALPRNNTMMTFGQVSDTANEIHKIPILEMTTAATTPRETKPPLTLDYGATTPYYKQHTGFTLTLSSRVPAGGGMSSSTVQPPLIVLALGTVSPSAGSTEYTENCTETSCTIFVENNLQSNGTAASNTTQLRSVGGNATGSSGETLITLSPIVTSTRAGNQTVPHEELVTLTSHLHDSSTVSPSITAGITAATIASTTSTPTTATTLAVVGHTLLTNRTMPTLRPEPRHPEHRKRHSVRRMY</sequence>
<gene>
    <name evidence="3" type="ORF">BV898_01662</name>
</gene>
<protein>
    <submittedName>
        <fullName evidence="3">Uncharacterized protein</fullName>
    </submittedName>
</protein>
<comment type="caution">
    <text evidence="3">The sequence shown here is derived from an EMBL/GenBank/DDBJ whole genome shotgun (WGS) entry which is preliminary data.</text>
</comment>
<reference evidence="4" key="1">
    <citation type="submission" date="2017-01" db="EMBL/GenBank/DDBJ databases">
        <title>Comparative genomics of anhydrobiosis in the tardigrade Hypsibius dujardini.</title>
        <authorList>
            <person name="Yoshida Y."/>
            <person name="Koutsovoulos G."/>
            <person name="Laetsch D."/>
            <person name="Stevens L."/>
            <person name="Kumar S."/>
            <person name="Horikawa D."/>
            <person name="Ishino K."/>
            <person name="Komine S."/>
            <person name="Tomita M."/>
            <person name="Blaxter M."/>
            <person name="Arakawa K."/>
        </authorList>
    </citation>
    <scope>NUCLEOTIDE SEQUENCE [LARGE SCALE GENOMIC DNA]</scope>
    <source>
        <strain evidence="4">Z151</strain>
    </source>
</reference>
<feature type="region of interest" description="Disordered" evidence="1">
    <location>
        <begin position="173"/>
        <end position="192"/>
    </location>
</feature>
<name>A0A1W0XBB5_HYPEX</name>